<dbReference type="PANTHER" id="PTHR42880">
    <property type="entry name" value="HOMOCITRATE SYNTHASE"/>
    <property type="match status" value="1"/>
</dbReference>
<evidence type="ECO:0000256" key="1">
    <source>
        <dbReference type="ARBA" id="ARBA00003050"/>
    </source>
</evidence>
<evidence type="ECO:0000256" key="5">
    <source>
        <dbReference type="ARBA" id="ARBA00022679"/>
    </source>
</evidence>
<dbReference type="PROSITE" id="PS50991">
    <property type="entry name" value="PYR_CT"/>
    <property type="match status" value="1"/>
</dbReference>
<dbReference type="GO" id="GO:0019752">
    <property type="term" value="P:carboxylic acid metabolic process"/>
    <property type="evidence" value="ECO:0007669"/>
    <property type="project" value="UniProtKB-UniRule"/>
</dbReference>
<keyword evidence="5 7" id="KW-0808">Transferase</keyword>
<keyword evidence="8" id="KW-0535">Nitrogen fixation</keyword>
<comment type="caution">
    <text evidence="10">The sequence shown here is derived from an EMBL/GenBank/DDBJ whole genome shotgun (WGS) entry which is preliminary data.</text>
</comment>
<dbReference type="InterPro" id="IPR054691">
    <property type="entry name" value="LeuA/HCS_post-cat"/>
</dbReference>
<evidence type="ECO:0000313" key="10">
    <source>
        <dbReference type="EMBL" id="RCW24054.1"/>
    </source>
</evidence>
<sequence length="397" mass="41989">MGRMMKETMMGSPNHPAVFLNDTTLRDGEQTPGVAFSVAEKAAIAEAIAAAGVPEIEAGTPAMGEEEIAAIRAIVARRLPLRVMAWCRMTEEDLEAALRAGVEAVNLSLPASDLQLSAKLGIGRSEALDRIGRMTRRAVSLGLFVAIGCEDASRADPDHLRNVVAVAAAAGAQRLRLADTVGILDPFSTMALVQPLAEAGLIDLEFHAHDDFGLATANTLAAFRAGAKHLSVTVSGLGERAGNAALEEVAAILALKEAVATGIDLLALKDLAELVARCSGRRLPPSQAITGGDVFTHESGIHVAGLLSDRRTYQGLDPEPFGRGHEIAIGKHSGAKALAHVLADHDRGCEPAILARLMPEIRRRAVMTKKPVPPEVLLELYDRAATHPDREDLPCRS</sequence>
<dbReference type="InterPro" id="IPR002034">
    <property type="entry name" value="AIPM/Hcit_synth_CS"/>
</dbReference>
<dbReference type="Gene3D" id="1.10.238.260">
    <property type="match status" value="1"/>
</dbReference>
<evidence type="ECO:0000256" key="6">
    <source>
        <dbReference type="ARBA" id="ARBA00048019"/>
    </source>
</evidence>
<protein>
    <recommendedName>
        <fullName evidence="4 8">Homocitrate synthase</fullName>
        <ecNumber evidence="3 8">2.3.3.14</ecNumber>
    </recommendedName>
</protein>
<dbReference type="GO" id="GO:0004410">
    <property type="term" value="F:homocitrate synthase activity"/>
    <property type="evidence" value="ECO:0007669"/>
    <property type="project" value="UniProtKB-UniRule"/>
</dbReference>
<dbReference type="EMBL" id="QPIX01000006">
    <property type="protein sequence ID" value="RCW24054.1"/>
    <property type="molecule type" value="Genomic_DNA"/>
</dbReference>
<evidence type="ECO:0000259" key="9">
    <source>
        <dbReference type="PROSITE" id="PS50991"/>
    </source>
</evidence>
<comment type="catalytic activity">
    <reaction evidence="6 8">
        <text>acetyl-CoA + 2-oxoglutarate + H2O = (2R)-homocitrate + CoA + H(+)</text>
        <dbReference type="Rhea" id="RHEA:12929"/>
        <dbReference type="ChEBI" id="CHEBI:15377"/>
        <dbReference type="ChEBI" id="CHEBI:15378"/>
        <dbReference type="ChEBI" id="CHEBI:16810"/>
        <dbReference type="ChEBI" id="CHEBI:57287"/>
        <dbReference type="ChEBI" id="CHEBI:57288"/>
        <dbReference type="ChEBI" id="CHEBI:58884"/>
        <dbReference type="EC" id="2.3.3.14"/>
    </reaction>
</comment>
<dbReference type="InterPro" id="IPR013477">
    <property type="entry name" value="NifV/FrbC"/>
</dbReference>
<dbReference type="EC" id="2.3.3.14" evidence="3 8"/>
<evidence type="ECO:0000313" key="11">
    <source>
        <dbReference type="Proteomes" id="UP000252582"/>
    </source>
</evidence>
<evidence type="ECO:0000256" key="8">
    <source>
        <dbReference type="RuleBase" id="RU367143"/>
    </source>
</evidence>
<accession>A0A6I7HNF6</accession>
<comment type="similarity">
    <text evidence="2 7">Belongs to the alpha-IPM synthase/homocitrate synthase family.</text>
</comment>
<dbReference type="Pfam" id="PF22617">
    <property type="entry name" value="HCS_D2"/>
    <property type="match status" value="1"/>
</dbReference>
<dbReference type="PROSITE" id="PS00815">
    <property type="entry name" value="AIPM_HOMOCIT_SYNTH_1"/>
    <property type="match status" value="1"/>
</dbReference>
<comment type="function">
    <text evidence="1 8">This protein is a Fe-Mo-cofactor biosynthetic component.</text>
</comment>
<dbReference type="InterPro" id="IPR013785">
    <property type="entry name" value="Aldolase_TIM"/>
</dbReference>
<proteinExistence type="inferred from homology"/>
<dbReference type="AlphaFoldDB" id="A0A6I7HNF6"/>
<evidence type="ECO:0000256" key="3">
    <source>
        <dbReference type="ARBA" id="ARBA00012974"/>
    </source>
</evidence>
<evidence type="ECO:0000256" key="7">
    <source>
        <dbReference type="RuleBase" id="RU003523"/>
    </source>
</evidence>
<evidence type="ECO:0000256" key="2">
    <source>
        <dbReference type="ARBA" id="ARBA00006154"/>
    </source>
</evidence>
<dbReference type="GO" id="GO:0009399">
    <property type="term" value="P:nitrogen fixation"/>
    <property type="evidence" value="ECO:0007669"/>
    <property type="project" value="UniProtKB-UniRule"/>
</dbReference>
<organism evidence="10 11">
    <name type="scientific">Ciceribacter lividus</name>
    <dbReference type="NCBI Taxonomy" id="1197950"/>
    <lineage>
        <taxon>Bacteria</taxon>
        <taxon>Pseudomonadati</taxon>
        <taxon>Pseudomonadota</taxon>
        <taxon>Alphaproteobacteria</taxon>
        <taxon>Hyphomicrobiales</taxon>
        <taxon>Rhizobiaceae</taxon>
        <taxon>Ciceribacter</taxon>
    </lineage>
</organism>
<dbReference type="CDD" id="cd07939">
    <property type="entry name" value="DRE_TIM_NifV"/>
    <property type="match status" value="1"/>
</dbReference>
<evidence type="ECO:0000256" key="4">
    <source>
        <dbReference type="ARBA" id="ARBA00020735"/>
    </source>
</evidence>
<dbReference type="Proteomes" id="UP000252582">
    <property type="component" value="Unassembled WGS sequence"/>
</dbReference>
<keyword evidence="11" id="KW-1185">Reference proteome</keyword>
<dbReference type="SUPFAM" id="SSF51569">
    <property type="entry name" value="Aldolase"/>
    <property type="match status" value="1"/>
</dbReference>
<dbReference type="InterPro" id="IPR000891">
    <property type="entry name" value="PYR_CT"/>
</dbReference>
<dbReference type="PANTHER" id="PTHR42880:SF1">
    <property type="entry name" value="ISOPROPYLMALATE_HOMOCITRATE_CITRAMALATE SYNTHASE FAMILY PROTEIN"/>
    <property type="match status" value="1"/>
</dbReference>
<dbReference type="PROSITE" id="PS00816">
    <property type="entry name" value="AIPM_HOMOCIT_SYNTH_2"/>
    <property type="match status" value="1"/>
</dbReference>
<feature type="domain" description="Pyruvate carboxyltransferase" evidence="9">
    <location>
        <begin position="18"/>
        <end position="269"/>
    </location>
</feature>
<reference evidence="10 11" key="1">
    <citation type="submission" date="2018-07" db="EMBL/GenBank/DDBJ databases">
        <title>Genomic Encyclopedia of Type Strains, Phase IV (KMG-IV): sequencing the most valuable type-strain genomes for metagenomic binning, comparative biology and taxonomic classification.</title>
        <authorList>
            <person name="Goeker M."/>
        </authorList>
    </citation>
    <scope>NUCLEOTIDE SEQUENCE [LARGE SCALE GENOMIC DNA]</scope>
    <source>
        <strain evidence="10 11">DSM 25528</strain>
    </source>
</reference>
<dbReference type="NCBIfam" id="TIGR02660">
    <property type="entry name" value="nifV_homocitr"/>
    <property type="match status" value="1"/>
</dbReference>
<name>A0A6I7HNF6_9HYPH</name>
<dbReference type="Gene3D" id="3.20.20.70">
    <property type="entry name" value="Aldolase class I"/>
    <property type="match status" value="1"/>
</dbReference>
<gene>
    <name evidence="10" type="ORF">DFR48_106176</name>
</gene>
<dbReference type="Pfam" id="PF00682">
    <property type="entry name" value="HMGL-like"/>
    <property type="match status" value="1"/>
</dbReference>